<dbReference type="CDD" id="cd04673">
    <property type="entry name" value="NUDIX_ADPRase"/>
    <property type="match status" value="1"/>
</dbReference>
<evidence type="ECO:0000313" key="7">
    <source>
        <dbReference type="Proteomes" id="UP000596427"/>
    </source>
</evidence>
<dbReference type="Pfam" id="PF00293">
    <property type="entry name" value="NUDIX"/>
    <property type="match status" value="1"/>
</dbReference>
<dbReference type="PANTHER" id="PTHR43736">
    <property type="entry name" value="ADP-RIBOSE PYROPHOSPHATASE"/>
    <property type="match status" value="1"/>
</dbReference>
<dbReference type="SUPFAM" id="SSF55811">
    <property type="entry name" value="Nudix"/>
    <property type="match status" value="1"/>
</dbReference>
<dbReference type="PRINTS" id="PR00502">
    <property type="entry name" value="NUDIXFAMILY"/>
</dbReference>
<sequence length="161" mass="16523">MSDVPSSVVPSPDAAAIAPPRPPVRPTLAASAAVFRGPLVLLARRAANPGAGLWSLPGGRVEPGETLAEAAAREVMEEVGVEAEIVGLAAARDIIIRDPEGDLSAHFVVIAHAARWRAGEPAPGPEAAEVGWFRPNEVAGLATTLGLADVVEQAARLVLEP</sequence>
<feature type="compositionally biased region" description="Low complexity" evidence="4">
    <location>
        <begin position="1"/>
        <end position="18"/>
    </location>
</feature>
<dbReference type="PROSITE" id="PS51462">
    <property type="entry name" value="NUDIX"/>
    <property type="match status" value="1"/>
</dbReference>
<dbReference type="EMBL" id="CP063362">
    <property type="protein sequence ID" value="QRG06435.1"/>
    <property type="molecule type" value="Genomic_DNA"/>
</dbReference>
<keyword evidence="7" id="KW-1185">Reference proteome</keyword>
<feature type="region of interest" description="Disordered" evidence="4">
    <location>
        <begin position="1"/>
        <end position="22"/>
    </location>
</feature>
<dbReference type="KEGG" id="xdi:EZH22_26390"/>
<gene>
    <name evidence="6" type="ORF">EZH22_26390</name>
</gene>
<dbReference type="Gene3D" id="3.90.79.10">
    <property type="entry name" value="Nucleoside Triphosphate Pyrophosphohydrolase"/>
    <property type="match status" value="1"/>
</dbReference>
<evidence type="ECO:0000313" key="6">
    <source>
        <dbReference type="EMBL" id="QRG06435.1"/>
    </source>
</evidence>
<dbReference type="PANTHER" id="PTHR43736:SF1">
    <property type="entry name" value="DIHYDRONEOPTERIN TRIPHOSPHATE DIPHOSPHATASE"/>
    <property type="match status" value="1"/>
</dbReference>
<dbReference type="InterPro" id="IPR020476">
    <property type="entry name" value="Nudix_hydrolase"/>
</dbReference>
<organism evidence="6 7">
    <name type="scientific">Xanthobacter dioxanivorans</name>
    <dbReference type="NCBI Taxonomy" id="2528964"/>
    <lineage>
        <taxon>Bacteria</taxon>
        <taxon>Pseudomonadati</taxon>
        <taxon>Pseudomonadota</taxon>
        <taxon>Alphaproteobacteria</taxon>
        <taxon>Hyphomicrobiales</taxon>
        <taxon>Xanthobacteraceae</taxon>
        <taxon>Xanthobacter</taxon>
    </lineage>
</organism>
<comment type="similarity">
    <text evidence="3">Belongs to the Nudix hydrolase family.</text>
</comment>
<dbReference type="AlphaFoldDB" id="A0A974PMS5"/>
<name>A0A974PMS5_9HYPH</name>
<evidence type="ECO:0000256" key="3">
    <source>
        <dbReference type="RuleBase" id="RU003476"/>
    </source>
</evidence>
<accession>A0A974PMS5</accession>
<keyword evidence="2 3" id="KW-0378">Hydrolase</keyword>
<evidence type="ECO:0000256" key="1">
    <source>
        <dbReference type="ARBA" id="ARBA00001946"/>
    </source>
</evidence>
<dbReference type="RefSeq" id="WP_203193344.1">
    <property type="nucleotide sequence ID" value="NZ_CP063362.1"/>
</dbReference>
<evidence type="ECO:0000256" key="4">
    <source>
        <dbReference type="SAM" id="MobiDB-lite"/>
    </source>
</evidence>
<feature type="domain" description="Nudix hydrolase" evidence="5">
    <location>
        <begin position="25"/>
        <end position="155"/>
    </location>
</feature>
<evidence type="ECO:0000256" key="2">
    <source>
        <dbReference type="ARBA" id="ARBA00022801"/>
    </source>
</evidence>
<dbReference type="InterPro" id="IPR015797">
    <property type="entry name" value="NUDIX_hydrolase-like_dom_sf"/>
</dbReference>
<dbReference type="PROSITE" id="PS00893">
    <property type="entry name" value="NUDIX_BOX"/>
    <property type="match status" value="1"/>
</dbReference>
<evidence type="ECO:0000259" key="5">
    <source>
        <dbReference type="PROSITE" id="PS51462"/>
    </source>
</evidence>
<dbReference type="GO" id="GO:0016787">
    <property type="term" value="F:hydrolase activity"/>
    <property type="evidence" value="ECO:0007669"/>
    <property type="project" value="UniProtKB-KW"/>
</dbReference>
<reference evidence="6 7" key="1">
    <citation type="submission" date="2020-10" db="EMBL/GenBank/DDBJ databases">
        <title>Degradation of 1,4-Dioxane by Xanthobacter sp. YN2, via a Novel Group-2 Soluble Di-Iron Monooxygenase.</title>
        <authorList>
            <person name="Ma F."/>
            <person name="Wang Y."/>
            <person name="Yang J."/>
            <person name="Guo H."/>
            <person name="Su D."/>
            <person name="Yu L."/>
        </authorList>
    </citation>
    <scope>NUCLEOTIDE SEQUENCE [LARGE SCALE GENOMIC DNA]</scope>
    <source>
        <strain evidence="6 7">YN2</strain>
    </source>
</reference>
<proteinExistence type="inferred from homology"/>
<comment type="cofactor">
    <cofactor evidence="1">
        <name>Mg(2+)</name>
        <dbReference type="ChEBI" id="CHEBI:18420"/>
    </cofactor>
</comment>
<dbReference type="InterPro" id="IPR000086">
    <property type="entry name" value="NUDIX_hydrolase_dom"/>
</dbReference>
<protein>
    <submittedName>
        <fullName evidence="6">NUDIX hydrolase</fullName>
    </submittedName>
</protein>
<dbReference type="InterPro" id="IPR020084">
    <property type="entry name" value="NUDIX_hydrolase_CS"/>
</dbReference>
<dbReference type="Proteomes" id="UP000596427">
    <property type="component" value="Chromosome"/>
</dbReference>